<gene>
    <name evidence="5" type="ORF">ACFQH5_00705</name>
</gene>
<name>A0ABW2EPZ9_9GAMM</name>
<feature type="transmembrane region" description="Helical" evidence="3">
    <location>
        <begin position="20"/>
        <end position="43"/>
    </location>
</feature>
<feature type="domain" description="Response regulatory" evidence="4">
    <location>
        <begin position="138"/>
        <end position="251"/>
    </location>
</feature>
<dbReference type="InterPro" id="IPR011006">
    <property type="entry name" value="CheY-like_superfamily"/>
</dbReference>
<dbReference type="SMART" id="SM00448">
    <property type="entry name" value="REC"/>
    <property type="match status" value="1"/>
</dbReference>
<proteinExistence type="predicted"/>
<dbReference type="RefSeq" id="WP_346063051.1">
    <property type="nucleotide sequence ID" value="NZ_BAAADR010000014.1"/>
</dbReference>
<dbReference type="PANTHER" id="PTHR44591">
    <property type="entry name" value="STRESS RESPONSE REGULATOR PROTEIN 1"/>
    <property type="match status" value="1"/>
</dbReference>
<dbReference type="PROSITE" id="PS50110">
    <property type="entry name" value="RESPONSE_REGULATORY"/>
    <property type="match status" value="1"/>
</dbReference>
<organism evidence="5 6">
    <name type="scientific">Halomonas salifodinae</name>
    <dbReference type="NCBI Taxonomy" id="438745"/>
    <lineage>
        <taxon>Bacteria</taxon>
        <taxon>Pseudomonadati</taxon>
        <taxon>Pseudomonadota</taxon>
        <taxon>Gammaproteobacteria</taxon>
        <taxon>Oceanospirillales</taxon>
        <taxon>Halomonadaceae</taxon>
        <taxon>Halomonas</taxon>
    </lineage>
</organism>
<sequence length="268" mass="29571">MDIPRFAESAIGFTRSPLGIIALFIVLVYGFASLVVGLGNNLAEHVVPLIYFMVGFPVVVFFGFLWLVARHHNKLYGPADFQDEENFLKAQMATAASLAAASIKHPGGEGDGGETQLRSIVDTVSVMPRTRVEPWRRRLLWVDDHPESNTFERQAFAAQGIEVVLARSTDEALALLSSQRFAVIISDMGRREGPREGYALLEALRARGDSTPVIIYAGSSRPEHKQEARERGALDSTHRVEELFQWVMETIQQGGTGSAQPPAVEPRQ</sequence>
<evidence type="ECO:0000256" key="3">
    <source>
        <dbReference type="SAM" id="Phobius"/>
    </source>
</evidence>
<protein>
    <submittedName>
        <fullName evidence="5">Response regulator</fullName>
    </submittedName>
</protein>
<dbReference type="PANTHER" id="PTHR44591:SF3">
    <property type="entry name" value="RESPONSE REGULATORY DOMAIN-CONTAINING PROTEIN"/>
    <property type="match status" value="1"/>
</dbReference>
<keyword evidence="3" id="KW-0472">Membrane</keyword>
<keyword evidence="3" id="KW-1133">Transmembrane helix</keyword>
<dbReference type="SUPFAM" id="SSF52172">
    <property type="entry name" value="CheY-like"/>
    <property type="match status" value="1"/>
</dbReference>
<evidence type="ECO:0000313" key="5">
    <source>
        <dbReference type="EMBL" id="MFC7088069.1"/>
    </source>
</evidence>
<keyword evidence="1 2" id="KW-0597">Phosphoprotein</keyword>
<dbReference type="Gene3D" id="3.40.50.2300">
    <property type="match status" value="1"/>
</dbReference>
<feature type="modified residue" description="4-aspartylphosphate" evidence="2">
    <location>
        <position position="187"/>
    </location>
</feature>
<dbReference type="CDD" id="cd00156">
    <property type="entry name" value="REC"/>
    <property type="match status" value="1"/>
</dbReference>
<comment type="caution">
    <text evidence="5">The sequence shown here is derived from an EMBL/GenBank/DDBJ whole genome shotgun (WGS) entry which is preliminary data.</text>
</comment>
<keyword evidence="3" id="KW-0812">Transmembrane</keyword>
<keyword evidence="6" id="KW-1185">Reference proteome</keyword>
<evidence type="ECO:0000313" key="6">
    <source>
        <dbReference type="Proteomes" id="UP001596411"/>
    </source>
</evidence>
<dbReference type="InterPro" id="IPR050595">
    <property type="entry name" value="Bact_response_regulator"/>
</dbReference>
<accession>A0ABW2EPZ9</accession>
<dbReference type="Proteomes" id="UP001596411">
    <property type="component" value="Unassembled WGS sequence"/>
</dbReference>
<feature type="transmembrane region" description="Helical" evidence="3">
    <location>
        <begin position="49"/>
        <end position="69"/>
    </location>
</feature>
<evidence type="ECO:0000256" key="1">
    <source>
        <dbReference type="ARBA" id="ARBA00022553"/>
    </source>
</evidence>
<dbReference type="EMBL" id="JBHSZP010000001">
    <property type="protein sequence ID" value="MFC7088069.1"/>
    <property type="molecule type" value="Genomic_DNA"/>
</dbReference>
<evidence type="ECO:0000256" key="2">
    <source>
        <dbReference type="PROSITE-ProRule" id="PRU00169"/>
    </source>
</evidence>
<dbReference type="InterPro" id="IPR001789">
    <property type="entry name" value="Sig_transdc_resp-reg_receiver"/>
</dbReference>
<dbReference type="Pfam" id="PF00072">
    <property type="entry name" value="Response_reg"/>
    <property type="match status" value="1"/>
</dbReference>
<reference evidence="6" key="1">
    <citation type="journal article" date="2019" name="Int. J. Syst. Evol. Microbiol.">
        <title>The Global Catalogue of Microorganisms (GCM) 10K type strain sequencing project: providing services to taxonomists for standard genome sequencing and annotation.</title>
        <authorList>
            <consortium name="The Broad Institute Genomics Platform"/>
            <consortium name="The Broad Institute Genome Sequencing Center for Infectious Disease"/>
            <person name="Wu L."/>
            <person name="Ma J."/>
        </authorList>
    </citation>
    <scope>NUCLEOTIDE SEQUENCE [LARGE SCALE GENOMIC DNA]</scope>
    <source>
        <strain evidence="6">CGMCC 1.13666</strain>
    </source>
</reference>
<evidence type="ECO:0000259" key="4">
    <source>
        <dbReference type="PROSITE" id="PS50110"/>
    </source>
</evidence>